<proteinExistence type="predicted"/>
<comment type="caution">
    <text evidence="1">The sequence shown here is derived from an EMBL/GenBank/DDBJ whole genome shotgun (WGS) entry which is preliminary data.</text>
</comment>
<organism evidence="1 2">
    <name type="scientific">Mauremys mutica</name>
    <name type="common">yellowpond turtle</name>
    <dbReference type="NCBI Taxonomy" id="74926"/>
    <lineage>
        <taxon>Eukaryota</taxon>
        <taxon>Metazoa</taxon>
        <taxon>Chordata</taxon>
        <taxon>Craniata</taxon>
        <taxon>Vertebrata</taxon>
        <taxon>Euteleostomi</taxon>
        <taxon>Archelosauria</taxon>
        <taxon>Testudinata</taxon>
        <taxon>Testudines</taxon>
        <taxon>Cryptodira</taxon>
        <taxon>Durocryptodira</taxon>
        <taxon>Testudinoidea</taxon>
        <taxon>Geoemydidae</taxon>
        <taxon>Geoemydinae</taxon>
        <taxon>Mauremys</taxon>
    </lineage>
</organism>
<accession>A0A9D3WWB5</accession>
<name>A0A9D3WWB5_9SAUR</name>
<sequence>MLHAFNINIQAHSIKKDRLKLTFKQFTKFSTYTKTISLCLKYYTQLNEMEGKKNPYIDTFTDVVNVLTTTKLTFQGSRLPHAGCFLWNAQCLKLVLTYVLIQQ</sequence>
<dbReference type="EMBL" id="JAHDVG010000485">
    <property type="protein sequence ID" value="KAH1169327.1"/>
    <property type="molecule type" value="Genomic_DNA"/>
</dbReference>
<evidence type="ECO:0000313" key="1">
    <source>
        <dbReference type="EMBL" id="KAH1169327.1"/>
    </source>
</evidence>
<evidence type="ECO:0000313" key="2">
    <source>
        <dbReference type="Proteomes" id="UP000827986"/>
    </source>
</evidence>
<dbReference type="AlphaFoldDB" id="A0A9D3WWB5"/>
<gene>
    <name evidence="1" type="ORF">KIL84_013917</name>
</gene>
<reference evidence="1" key="1">
    <citation type="submission" date="2021-09" db="EMBL/GenBank/DDBJ databases">
        <title>The genome of Mauremys mutica provides insights into the evolution of semi-aquatic lifestyle.</title>
        <authorList>
            <person name="Gong S."/>
            <person name="Gao Y."/>
        </authorList>
    </citation>
    <scope>NUCLEOTIDE SEQUENCE</scope>
    <source>
        <strain evidence="1">MM-2020</strain>
        <tissue evidence="1">Muscle</tissue>
    </source>
</reference>
<dbReference type="Proteomes" id="UP000827986">
    <property type="component" value="Unassembled WGS sequence"/>
</dbReference>
<keyword evidence="2" id="KW-1185">Reference proteome</keyword>
<protein>
    <submittedName>
        <fullName evidence="1">Uncharacterized protein</fullName>
    </submittedName>
</protein>